<keyword evidence="5 6" id="KW-0408">Iron</keyword>
<evidence type="ECO:0000256" key="5">
    <source>
        <dbReference type="ARBA" id="ARBA00023004"/>
    </source>
</evidence>
<evidence type="ECO:0000256" key="2">
    <source>
        <dbReference type="ARBA" id="ARBA00022617"/>
    </source>
</evidence>
<protein>
    <submittedName>
        <fullName evidence="9">Cytochrome c</fullName>
    </submittedName>
</protein>
<dbReference type="SUPFAM" id="SSF46626">
    <property type="entry name" value="Cytochrome c"/>
    <property type="match status" value="1"/>
</dbReference>
<dbReference type="GO" id="GO:0009055">
    <property type="term" value="F:electron transfer activity"/>
    <property type="evidence" value="ECO:0007669"/>
    <property type="project" value="InterPro"/>
</dbReference>
<dbReference type="Proteomes" id="UP000184292">
    <property type="component" value="Unassembled WGS sequence"/>
</dbReference>
<keyword evidence="7" id="KW-0732">Signal</keyword>
<keyword evidence="2 6" id="KW-0349">Heme</keyword>
<sequence>MIPIRHAAAALLSAFLLPAVAGAQSGAGGEAAADPAQVEAGEAVFRRCAACHMVGAGAEPRVGPALNGILGRRAGTQAFRYSPALVAAGADGLVWTVGALDAYLEDPRGYLPGTRMTFAGLDRAEDRAAVIAYLASFQAGEGDAEPED</sequence>
<dbReference type="Gene3D" id="1.10.760.10">
    <property type="entry name" value="Cytochrome c-like domain"/>
    <property type="match status" value="1"/>
</dbReference>
<proteinExistence type="predicted"/>
<dbReference type="InterPro" id="IPR009056">
    <property type="entry name" value="Cyt_c-like_dom"/>
</dbReference>
<dbReference type="PROSITE" id="PS51007">
    <property type="entry name" value="CYTC"/>
    <property type="match status" value="1"/>
</dbReference>
<name>A0A1M6CWE2_9RHOB</name>
<feature type="domain" description="Cytochrome c" evidence="8">
    <location>
        <begin position="36"/>
        <end position="138"/>
    </location>
</feature>
<feature type="signal peptide" evidence="7">
    <location>
        <begin position="1"/>
        <end position="23"/>
    </location>
</feature>
<reference evidence="9 10" key="1">
    <citation type="submission" date="2016-11" db="EMBL/GenBank/DDBJ databases">
        <authorList>
            <person name="Jaros S."/>
            <person name="Januszkiewicz K."/>
            <person name="Wedrychowicz H."/>
        </authorList>
    </citation>
    <scope>NUCLEOTIDE SEQUENCE [LARGE SCALE GENOMIC DNA]</scope>
    <source>
        <strain evidence="9 10">DSM 100565</strain>
    </source>
</reference>
<accession>A0A1M6CWE2</accession>
<dbReference type="RefSeq" id="WP_212590708.1">
    <property type="nucleotide sequence ID" value="NZ_FQYO01000002.1"/>
</dbReference>
<dbReference type="PRINTS" id="PR00604">
    <property type="entry name" value="CYTCHRMECIAB"/>
</dbReference>
<evidence type="ECO:0000256" key="7">
    <source>
        <dbReference type="SAM" id="SignalP"/>
    </source>
</evidence>
<keyword evidence="3 6" id="KW-0479">Metal-binding</keyword>
<evidence type="ECO:0000256" key="6">
    <source>
        <dbReference type="PROSITE-ProRule" id="PRU00433"/>
    </source>
</evidence>
<keyword evidence="1" id="KW-0813">Transport</keyword>
<dbReference type="PANTHER" id="PTHR11961">
    <property type="entry name" value="CYTOCHROME C"/>
    <property type="match status" value="1"/>
</dbReference>
<gene>
    <name evidence="9" type="ORF">SAMN05444417_1403</name>
</gene>
<dbReference type="InterPro" id="IPR002327">
    <property type="entry name" value="Cyt_c_1A/1B"/>
</dbReference>
<keyword evidence="10" id="KW-1185">Reference proteome</keyword>
<dbReference type="AlphaFoldDB" id="A0A1M6CWE2"/>
<evidence type="ECO:0000313" key="10">
    <source>
        <dbReference type="Proteomes" id="UP000184292"/>
    </source>
</evidence>
<dbReference type="GO" id="GO:0020037">
    <property type="term" value="F:heme binding"/>
    <property type="evidence" value="ECO:0007669"/>
    <property type="project" value="InterPro"/>
</dbReference>
<dbReference type="GO" id="GO:0046872">
    <property type="term" value="F:metal ion binding"/>
    <property type="evidence" value="ECO:0007669"/>
    <property type="project" value="UniProtKB-KW"/>
</dbReference>
<dbReference type="InterPro" id="IPR036909">
    <property type="entry name" value="Cyt_c-like_dom_sf"/>
</dbReference>
<evidence type="ECO:0000313" key="9">
    <source>
        <dbReference type="EMBL" id="SHI65342.1"/>
    </source>
</evidence>
<dbReference type="Pfam" id="PF00034">
    <property type="entry name" value="Cytochrom_C"/>
    <property type="match status" value="1"/>
</dbReference>
<evidence type="ECO:0000256" key="4">
    <source>
        <dbReference type="ARBA" id="ARBA00022982"/>
    </source>
</evidence>
<feature type="chain" id="PRO_5013200699" evidence="7">
    <location>
        <begin position="24"/>
        <end position="148"/>
    </location>
</feature>
<dbReference type="EMBL" id="FQYO01000002">
    <property type="protein sequence ID" value="SHI65342.1"/>
    <property type="molecule type" value="Genomic_DNA"/>
</dbReference>
<dbReference type="STRING" id="1447782.SAMN05444417_1403"/>
<evidence type="ECO:0000259" key="8">
    <source>
        <dbReference type="PROSITE" id="PS51007"/>
    </source>
</evidence>
<evidence type="ECO:0000256" key="3">
    <source>
        <dbReference type="ARBA" id="ARBA00022723"/>
    </source>
</evidence>
<keyword evidence="4" id="KW-0249">Electron transport</keyword>
<organism evidence="9 10">
    <name type="scientific">Wenxinia saemankumensis</name>
    <dbReference type="NCBI Taxonomy" id="1447782"/>
    <lineage>
        <taxon>Bacteria</taxon>
        <taxon>Pseudomonadati</taxon>
        <taxon>Pseudomonadota</taxon>
        <taxon>Alphaproteobacteria</taxon>
        <taxon>Rhodobacterales</taxon>
        <taxon>Roseobacteraceae</taxon>
        <taxon>Wenxinia</taxon>
    </lineage>
</organism>
<evidence type="ECO:0000256" key="1">
    <source>
        <dbReference type="ARBA" id="ARBA00022448"/>
    </source>
</evidence>